<gene>
    <name evidence="6" type="ORF">ACFOHL_06375</name>
</gene>
<feature type="transmembrane region" description="Helical" evidence="4">
    <location>
        <begin position="154"/>
        <end position="174"/>
    </location>
</feature>
<dbReference type="Gene3D" id="3.30.450.20">
    <property type="entry name" value="PAS domain"/>
    <property type="match status" value="1"/>
</dbReference>
<dbReference type="PANTHER" id="PTHR45138">
    <property type="entry name" value="REGULATORY COMPONENTS OF SENSORY TRANSDUCTION SYSTEM"/>
    <property type="match status" value="1"/>
</dbReference>
<dbReference type="Pfam" id="PF00990">
    <property type="entry name" value="GGDEF"/>
    <property type="match status" value="1"/>
</dbReference>
<dbReference type="InterPro" id="IPR029787">
    <property type="entry name" value="Nucleotide_cyclase"/>
</dbReference>
<dbReference type="PANTHER" id="PTHR45138:SF9">
    <property type="entry name" value="DIGUANYLATE CYCLASE DGCM-RELATED"/>
    <property type="match status" value="1"/>
</dbReference>
<keyword evidence="4" id="KW-0472">Membrane</keyword>
<dbReference type="Proteomes" id="UP001595478">
    <property type="component" value="Unassembled WGS sequence"/>
</dbReference>
<evidence type="ECO:0000313" key="6">
    <source>
        <dbReference type="EMBL" id="MFC3121240.1"/>
    </source>
</evidence>
<keyword evidence="7" id="KW-1185">Reference proteome</keyword>
<dbReference type="CDD" id="cd18773">
    <property type="entry name" value="PDC1_HK_sensor"/>
    <property type="match status" value="1"/>
</dbReference>
<dbReference type="GO" id="GO:0052621">
    <property type="term" value="F:diguanylate cyclase activity"/>
    <property type="evidence" value="ECO:0007669"/>
    <property type="project" value="UniProtKB-EC"/>
</dbReference>
<feature type="transmembrane region" description="Helical" evidence="4">
    <location>
        <begin position="40"/>
        <end position="61"/>
    </location>
</feature>
<feature type="coiled-coil region" evidence="3">
    <location>
        <begin position="528"/>
        <end position="555"/>
    </location>
</feature>
<dbReference type="EC" id="2.7.7.65" evidence="1"/>
<feature type="transmembrane region" description="Helical" evidence="4">
    <location>
        <begin position="12"/>
        <end position="34"/>
    </location>
</feature>
<feature type="domain" description="GGDEF" evidence="5">
    <location>
        <begin position="583"/>
        <end position="718"/>
    </location>
</feature>
<dbReference type="EMBL" id="JBHRSW010000007">
    <property type="protein sequence ID" value="MFC3121240.1"/>
    <property type="molecule type" value="Genomic_DNA"/>
</dbReference>
<dbReference type="Gene3D" id="3.30.70.270">
    <property type="match status" value="1"/>
</dbReference>
<dbReference type="InterPro" id="IPR000160">
    <property type="entry name" value="GGDEF_dom"/>
</dbReference>
<keyword evidence="6" id="KW-0548">Nucleotidyltransferase</keyword>
<name>A0ABV7FQN2_9ALTE</name>
<organism evidence="6 7">
    <name type="scientific">Agaribacter flavus</name>
    <dbReference type="NCBI Taxonomy" id="1902781"/>
    <lineage>
        <taxon>Bacteria</taxon>
        <taxon>Pseudomonadati</taxon>
        <taxon>Pseudomonadota</taxon>
        <taxon>Gammaproteobacteria</taxon>
        <taxon>Alteromonadales</taxon>
        <taxon>Alteromonadaceae</taxon>
        <taxon>Agaribacter</taxon>
    </lineage>
</organism>
<dbReference type="SMART" id="SM00267">
    <property type="entry name" value="GGDEF"/>
    <property type="match status" value="1"/>
</dbReference>
<reference evidence="7" key="1">
    <citation type="journal article" date="2019" name="Int. J. Syst. Evol. Microbiol.">
        <title>The Global Catalogue of Microorganisms (GCM) 10K type strain sequencing project: providing services to taxonomists for standard genome sequencing and annotation.</title>
        <authorList>
            <consortium name="The Broad Institute Genomics Platform"/>
            <consortium name="The Broad Institute Genome Sequencing Center for Infectious Disease"/>
            <person name="Wu L."/>
            <person name="Ma J."/>
        </authorList>
    </citation>
    <scope>NUCLEOTIDE SEQUENCE [LARGE SCALE GENOMIC DNA]</scope>
    <source>
        <strain evidence="7">KCTC 52473</strain>
    </source>
</reference>
<dbReference type="PROSITE" id="PS50887">
    <property type="entry name" value="GGDEF"/>
    <property type="match status" value="1"/>
</dbReference>
<protein>
    <recommendedName>
        <fullName evidence="1">diguanylate cyclase</fullName>
        <ecNumber evidence="1">2.7.7.65</ecNumber>
    </recommendedName>
</protein>
<sequence>MNDRDLIENKRLQTKSLSFFALPNVLFGLNFGVLGGMANAFFSVSFFGSLTLYFGQFFVLLCLVMRGINSALFAVAISSLVTAIVADDPYLIIIFALEILVVHTLLHRGLFLFQSVMLYWLFIGLPLLLTLTALTVDTDIDIDVLFINALTRVINALICVSVAALFMWFLPIRLSSWKYKTRPPKLAALIFSLCVLTVTLPALLMALFFINQAAERNESAVSQAMHTNVARIAWATERLLSENLNGLETLADYIANTRSPISADNILSATQENLPSLKRISVFSSEGKLLLSTHRETTLSPRNGSNHFDSPLFQKTRSSLSQYVSDAKIDKPFSDAAVIVLSVPVVKNDSFAGVVQASISLDELDDLADRVISGKFSYVIVDKYARSLASTMVARNLLLSNFDYTPVAHPLINTLEVINTANSQYLLSEGRTKSGWSIIVLADPKLVTSPLIVNFYVLILSAVFVIIAFSIVASQLSKKITRPLEDIAENYPNKNVHPQIMEEAQVSDEIVKLTHTLISSHAVMSDFQAQLKEQVENKTRQLKQLNKELYSLAQKDGLTQLLNRSGFNRFALTSYRNCVRNRISMSMILVDIDHFKRVNDTYGHPFGDKCIKTVAKTLQKHCKRDTDIIGRFGGEEFIIMIVGGEISEHHTRIKLITDSIRKNSFNVNNQEVNITISAGICSILDDFSIDFDALIKYADEQLYLSKRTGRDKTSILVR</sequence>
<evidence type="ECO:0000256" key="1">
    <source>
        <dbReference type="ARBA" id="ARBA00012528"/>
    </source>
</evidence>
<dbReference type="InterPro" id="IPR043128">
    <property type="entry name" value="Rev_trsase/Diguanyl_cyclase"/>
</dbReference>
<accession>A0ABV7FQN2</accession>
<dbReference type="NCBIfam" id="TIGR00254">
    <property type="entry name" value="GGDEF"/>
    <property type="match status" value="1"/>
</dbReference>
<dbReference type="RefSeq" id="WP_376919374.1">
    <property type="nucleotide sequence ID" value="NZ_JBHRSW010000007.1"/>
</dbReference>
<feature type="transmembrane region" description="Helical" evidence="4">
    <location>
        <begin position="186"/>
        <end position="210"/>
    </location>
</feature>
<feature type="transmembrane region" description="Helical" evidence="4">
    <location>
        <begin position="68"/>
        <end position="86"/>
    </location>
</feature>
<dbReference type="CDD" id="cd01949">
    <property type="entry name" value="GGDEF"/>
    <property type="match status" value="1"/>
</dbReference>
<keyword evidence="6" id="KW-0808">Transferase</keyword>
<feature type="transmembrane region" description="Helical" evidence="4">
    <location>
        <begin position="117"/>
        <end position="134"/>
    </location>
</feature>
<comment type="caution">
    <text evidence="6">The sequence shown here is derived from an EMBL/GenBank/DDBJ whole genome shotgun (WGS) entry which is preliminary data.</text>
</comment>
<dbReference type="SUPFAM" id="SSF55073">
    <property type="entry name" value="Nucleotide cyclase"/>
    <property type="match status" value="1"/>
</dbReference>
<keyword evidence="3" id="KW-0175">Coiled coil</keyword>
<evidence type="ECO:0000313" key="7">
    <source>
        <dbReference type="Proteomes" id="UP001595478"/>
    </source>
</evidence>
<evidence type="ECO:0000259" key="5">
    <source>
        <dbReference type="PROSITE" id="PS50887"/>
    </source>
</evidence>
<evidence type="ECO:0000256" key="4">
    <source>
        <dbReference type="SAM" id="Phobius"/>
    </source>
</evidence>
<evidence type="ECO:0000256" key="3">
    <source>
        <dbReference type="SAM" id="Coils"/>
    </source>
</evidence>
<keyword evidence="4" id="KW-1133">Transmembrane helix</keyword>
<feature type="transmembrane region" description="Helical" evidence="4">
    <location>
        <begin position="451"/>
        <end position="473"/>
    </location>
</feature>
<proteinExistence type="predicted"/>
<comment type="catalytic activity">
    <reaction evidence="2">
        <text>2 GTP = 3',3'-c-di-GMP + 2 diphosphate</text>
        <dbReference type="Rhea" id="RHEA:24898"/>
        <dbReference type="ChEBI" id="CHEBI:33019"/>
        <dbReference type="ChEBI" id="CHEBI:37565"/>
        <dbReference type="ChEBI" id="CHEBI:58805"/>
        <dbReference type="EC" id="2.7.7.65"/>
    </reaction>
</comment>
<dbReference type="InterPro" id="IPR050469">
    <property type="entry name" value="Diguanylate_Cyclase"/>
</dbReference>
<evidence type="ECO:0000256" key="2">
    <source>
        <dbReference type="ARBA" id="ARBA00034247"/>
    </source>
</evidence>
<keyword evidence="4" id="KW-0812">Transmembrane</keyword>